<evidence type="ECO:0000313" key="4">
    <source>
        <dbReference type="WBParaSite" id="EEL_0000586201-mRNA-1"/>
    </source>
</evidence>
<feature type="region of interest" description="Disordered" evidence="2">
    <location>
        <begin position="111"/>
        <end position="133"/>
    </location>
</feature>
<proteinExistence type="inferred from homology"/>
<accession>A0A0R3RUY2</accession>
<dbReference type="Pfam" id="PF01770">
    <property type="entry name" value="Folate_carrier"/>
    <property type="match status" value="1"/>
</dbReference>
<organism evidence="3 4">
    <name type="scientific">Elaeophora elaphi</name>
    <dbReference type="NCBI Taxonomy" id="1147741"/>
    <lineage>
        <taxon>Eukaryota</taxon>
        <taxon>Metazoa</taxon>
        <taxon>Ecdysozoa</taxon>
        <taxon>Nematoda</taxon>
        <taxon>Chromadorea</taxon>
        <taxon>Rhabditida</taxon>
        <taxon>Spirurina</taxon>
        <taxon>Spiruromorpha</taxon>
        <taxon>Filarioidea</taxon>
        <taxon>Onchocercidae</taxon>
        <taxon>Elaeophora</taxon>
    </lineage>
</organism>
<comment type="similarity">
    <text evidence="1">Belongs to the reduced folate carrier (RFC) transporter (TC 2.A.48) family.</text>
</comment>
<dbReference type="Proteomes" id="UP000050640">
    <property type="component" value="Unplaced"/>
</dbReference>
<dbReference type="GO" id="GO:0090482">
    <property type="term" value="F:vitamin transmembrane transporter activity"/>
    <property type="evidence" value="ECO:0007669"/>
    <property type="project" value="InterPro"/>
</dbReference>
<reference evidence="4" key="1">
    <citation type="submission" date="2017-02" db="UniProtKB">
        <authorList>
            <consortium name="WormBaseParasite"/>
        </authorList>
    </citation>
    <scope>IDENTIFICATION</scope>
</reference>
<dbReference type="AlphaFoldDB" id="A0A0R3RUY2"/>
<evidence type="ECO:0000256" key="1">
    <source>
        <dbReference type="ARBA" id="ARBA00005773"/>
    </source>
</evidence>
<dbReference type="GO" id="GO:0005886">
    <property type="term" value="C:plasma membrane"/>
    <property type="evidence" value="ECO:0007669"/>
    <property type="project" value="TreeGrafter"/>
</dbReference>
<evidence type="ECO:0000313" key="3">
    <source>
        <dbReference type="Proteomes" id="UP000050640"/>
    </source>
</evidence>
<dbReference type="PANTHER" id="PTHR10686:SF20">
    <property type="entry name" value="FOLATE TRANSPORTER 1"/>
    <property type="match status" value="1"/>
</dbReference>
<protein>
    <submittedName>
        <fullName evidence="4">7TM_GPCR_Srx domain-containing protein</fullName>
    </submittedName>
</protein>
<keyword evidence="3" id="KW-1185">Reference proteome</keyword>
<dbReference type="STRING" id="1147741.A0A0R3RUY2"/>
<dbReference type="InterPro" id="IPR002666">
    <property type="entry name" value="Folate_carrier"/>
</dbReference>
<dbReference type="InterPro" id="IPR036259">
    <property type="entry name" value="MFS_trans_sf"/>
</dbReference>
<sequence length="198" mass="23391">MEAVALCVTWILLIRGKTIWQMRIMQIAFGIASACELGYESYMFLIVDRKYYKLFSSYTRAATLIGRFFAYALAQFLVSFHLESYLLSNQITSIQKINTFQLNLDSSALRRENTKESRNEEMKRQETEKNKDFSNRLSSIKSKRREFIQFEYSIAAYGRFILQEIKIFAQNTNVLKWSIWWTLTSCGFYQITNYVQSL</sequence>
<dbReference type="SUPFAM" id="SSF103473">
    <property type="entry name" value="MFS general substrate transporter"/>
    <property type="match status" value="1"/>
</dbReference>
<dbReference type="WBParaSite" id="EEL_0000586201-mRNA-1">
    <property type="protein sequence ID" value="EEL_0000586201-mRNA-1"/>
    <property type="gene ID" value="EEL_0000586201"/>
</dbReference>
<dbReference type="PANTHER" id="PTHR10686">
    <property type="entry name" value="FOLATE TRANSPORTER"/>
    <property type="match status" value="1"/>
</dbReference>
<evidence type="ECO:0000256" key="2">
    <source>
        <dbReference type="SAM" id="MobiDB-lite"/>
    </source>
</evidence>
<name>A0A0R3RUY2_9BILA</name>